<feature type="coiled-coil region" evidence="1">
    <location>
        <begin position="421"/>
        <end position="448"/>
    </location>
</feature>
<gene>
    <name evidence="4" type="ORF">HBH39_12050</name>
</gene>
<sequence>MKLYSKYLLAILPLAVTTSLYADQVILDDLIIDGSSCIGQDCVNGESFGFDTLRLKENNLRIKFDDTSNSGSFPSNDWQITANDSSNGGLNKFSIDDISGGRTPFTLEAGAPNHSLYVDDGGRVGVGTSSPLVELHVVNGDSPTLRLEQNGSSGFTAQTWDVAGNEAGFFIRDATNGSTLPFRILPGASSESLVIDGDDQVGIGAGTNPLVNLEVRDSSGPEFRLSKDTTTFTEFATNTEGKLTITSSSSATSVTTPVVNIVDSNSAGSPELMLNLANDGPSYLGLDNINDNSRWLMHNNTLGNFRISKQNYNDTNNLTYNSPFELTASGDLTIKGKIKATSSDFTSSQTLKENFSLISATEILTKVANLAITKWNYIQDSDTVLHIGPMAEDFHEAFGLNGDEKGTISISDISGVALASIKALKLASDEKDKKISELEKRIAALESQK</sequence>
<organism evidence="4 5">
    <name type="scientific">Shewanella aestuarii</name>
    <dbReference type="NCBI Taxonomy" id="1028752"/>
    <lineage>
        <taxon>Bacteria</taxon>
        <taxon>Pseudomonadati</taxon>
        <taxon>Pseudomonadota</taxon>
        <taxon>Gammaproteobacteria</taxon>
        <taxon>Alteromonadales</taxon>
        <taxon>Shewanellaceae</taxon>
        <taxon>Shewanella</taxon>
    </lineage>
</organism>
<dbReference type="AlphaFoldDB" id="A0A6G9QKR5"/>
<dbReference type="InterPro" id="IPR030392">
    <property type="entry name" value="S74_ICA"/>
</dbReference>
<evidence type="ECO:0000313" key="5">
    <source>
        <dbReference type="Proteomes" id="UP000502608"/>
    </source>
</evidence>
<evidence type="ECO:0000259" key="3">
    <source>
        <dbReference type="PROSITE" id="PS51688"/>
    </source>
</evidence>
<keyword evidence="2" id="KW-0732">Signal</keyword>
<reference evidence="4 5" key="1">
    <citation type="submission" date="2020-03" db="EMBL/GenBank/DDBJ databases">
        <title>Complete genome sequence of Shewanella sp.</title>
        <authorList>
            <person name="Kim Y.-S."/>
            <person name="Kim S.-J."/>
            <person name="Jung H.-K."/>
            <person name="Kim K.-H."/>
        </authorList>
    </citation>
    <scope>NUCLEOTIDE SEQUENCE [LARGE SCALE GENOMIC DNA]</scope>
    <source>
        <strain evidence="4 5">PN3F2</strain>
    </source>
</reference>
<proteinExistence type="predicted"/>
<evidence type="ECO:0000256" key="2">
    <source>
        <dbReference type="SAM" id="SignalP"/>
    </source>
</evidence>
<dbReference type="EMBL" id="CP050313">
    <property type="protein sequence ID" value="QIR15126.1"/>
    <property type="molecule type" value="Genomic_DNA"/>
</dbReference>
<protein>
    <submittedName>
        <fullName evidence="4">Tail fiber domain-containing protein</fullName>
    </submittedName>
</protein>
<dbReference type="KEGG" id="saes:HBH39_12050"/>
<evidence type="ECO:0000313" key="4">
    <source>
        <dbReference type="EMBL" id="QIR15126.1"/>
    </source>
</evidence>
<feature type="domain" description="Peptidase S74" evidence="3">
    <location>
        <begin position="347"/>
        <end position="442"/>
    </location>
</feature>
<keyword evidence="1" id="KW-0175">Coiled coil</keyword>
<dbReference type="Pfam" id="PF13884">
    <property type="entry name" value="Peptidase_S74"/>
    <property type="match status" value="1"/>
</dbReference>
<feature type="signal peptide" evidence="2">
    <location>
        <begin position="1"/>
        <end position="22"/>
    </location>
</feature>
<evidence type="ECO:0000256" key="1">
    <source>
        <dbReference type="SAM" id="Coils"/>
    </source>
</evidence>
<accession>A0A6G9QKR5</accession>
<feature type="chain" id="PRO_5026164024" evidence="2">
    <location>
        <begin position="23"/>
        <end position="449"/>
    </location>
</feature>
<dbReference type="PROSITE" id="PS51688">
    <property type="entry name" value="ICA"/>
    <property type="match status" value="1"/>
</dbReference>
<dbReference type="RefSeq" id="WP_167678596.1">
    <property type="nucleotide sequence ID" value="NZ_CP050313.1"/>
</dbReference>
<keyword evidence="5" id="KW-1185">Reference proteome</keyword>
<dbReference type="Proteomes" id="UP000502608">
    <property type="component" value="Chromosome"/>
</dbReference>
<name>A0A6G9QKR5_9GAMM</name>